<evidence type="ECO:0000313" key="6">
    <source>
        <dbReference type="Proteomes" id="UP000050502"/>
    </source>
</evidence>
<dbReference type="Proteomes" id="UP000050502">
    <property type="component" value="Unassembled WGS sequence"/>
</dbReference>
<evidence type="ECO:0000256" key="1">
    <source>
        <dbReference type="SAM" id="Coils"/>
    </source>
</evidence>
<dbReference type="InParanoid" id="A0A0M8KA44"/>
<evidence type="ECO:0000313" key="4">
    <source>
        <dbReference type="EMBL" id="KPL85714.1"/>
    </source>
</evidence>
<evidence type="ECO:0000256" key="2">
    <source>
        <dbReference type="SAM" id="Phobius"/>
    </source>
</evidence>
<keyword evidence="1" id="KW-0175">Coiled coil</keyword>
<dbReference type="EMBL" id="BBZA01000218">
    <property type="protein sequence ID" value="GAP63991.1"/>
    <property type="molecule type" value="Genomic_DNA"/>
</dbReference>
<proteinExistence type="predicted"/>
<dbReference type="STRING" id="872965.SE16_15145"/>
<comment type="caution">
    <text evidence="3">The sequence shown here is derived from an EMBL/GenBank/DDBJ whole genome shotgun (WGS) entry which is preliminary data.</text>
</comment>
<gene>
    <name evidence="3" type="ORF">ARMA_2414</name>
    <name evidence="4" type="ORF">SE16_15145</name>
</gene>
<reference evidence="5" key="3">
    <citation type="submission" date="2015-08" db="EMBL/GenBank/DDBJ databases">
        <title>Draft Genome Sequence of a Heterotrophic Facultative Anaerobic Bacterium Ardenticatena maritima Strain 110S.</title>
        <authorList>
            <person name="Kawaichi S."/>
            <person name="Yoshida T."/>
            <person name="Sako Y."/>
            <person name="Nakamura R."/>
        </authorList>
    </citation>
    <scope>NUCLEOTIDE SEQUENCE [LARGE SCALE GENOMIC DNA]</scope>
    <source>
        <strain evidence="5">110S</strain>
    </source>
</reference>
<accession>A0A0M8KA44</accession>
<keyword evidence="2" id="KW-0812">Transmembrane</keyword>
<keyword evidence="5" id="KW-1185">Reference proteome</keyword>
<dbReference type="EMBL" id="LGKN01000011">
    <property type="protein sequence ID" value="KPL85714.1"/>
    <property type="molecule type" value="Genomic_DNA"/>
</dbReference>
<dbReference type="Proteomes" id="UP000037784">
    <property type="component" value="Unassembled WGS sequence"/>
</dbReference>
<evidence type="ECO:0000313" key="3">
    <source>
        <dbReference type="EMBL" id="GAP63991.1"/>
    </source>
</evidence>
<sequence length="104" mass="11768">MAWGWLLALGVLIALVGLGVVWWMGRKPATPHTLPPGADVGGYGRERWARERRMWAATLARLERQAERLDPVPPHLMRDIEQARKRLARAEMMLNEEDTADEGA</sequence>
<name>A0A0M8KA44_9CHLR</name>
<reference evidence="3 5" key="1">
    <citation type="journal article" date="2015" name="Genome Announc.">
        <title>Draft Genome Sequence of a Heterotrophic Facultative Anaerobic Thermophilic Bacterium, Ardenticatena maritima Strain 110ST.</title>
        <authorList>
            <person name="Kawaichi S."/>
            <person name="Yoshida T."/>
            <person name="Sako Y."/>
            <person name="Nakamura R."/>
        </authorList>
    </citation>
    <scope>NUCLEOTIDE SEQUENCE [LARGE SCALE GENOMIC DNA]</scope>
    <source>
        <strain evidence="3 5">110S</strain>
    </source>
</reference>
<feature type="transmembrane region" description="Helical" evidence="2">
    <location>
        <begin position="6"/>
        <end position="25"/>
    </location>
</feature>
<feature type="coiled-coil region" evidence="1">
    <location>
        <begin position="45"/>
        <end position="100"/>
    </location>
</feature>
<dbReference type="AlphaFoldDB" id="A0A0M8KA44"/>
<organism evidence="3 5">
    <name type="scientific">Ardenticatena maritima</name>
    <dbReference type="NCBI Taxonomy" id="872965"/>
    <lineage>
        <taxon>Bacteria</taxon>
        <taxon>Bacillati</taxon>
        <taxon>Chloroflexota</taxon>
        <taxon>Ardenticatenia</taxon>
        <taxon>Ardenticatenales</taxon>
        <taxon>Ardenticatenaceae</taxon>
        <taxon>Ardenticatena</taxon>
    </lineage>
</organism>
<reference evidence="4 6" key="2">
    <citation type="submission" date="2015-07" db="EMBL/GenBank/DDBJ databases">
        <title>Whole genome sequence of Ardenticatena maritima DSM 23922.</title>
        <authorList>
            <person name="Hemp J."/>
            <person name="Ward L.M."/>
            <person name="Pace L.A."/>
            <person name="Fischer W.W."/>
        </authorList>
    </citation>
    <scope>NUCLEOTIDE SEQUENCE [LARGE SCALE GENOMIC DNA]</scope>
    <source>
        <strain evidence="4 6">110S</strain>
    </source>
</reference>
<keyword evidence="2" id="KW-1133">Transmembrane helix</keyword>
<protein>
    <submittedName>
        <fullName evidence="3">Uncharacterized protein</fullName>
    </submittedName>
</protein>
<dbReference type="RefSeq" id="WP_054493754.1">
    <property type="nucleotide sequence ID" value="NZ_BBZA01000218.1"/>
</dbReference>
<keyword evidence="2" id="KW-0472">Membrane</keyword>
<evidence type="ECO:0000313" key="5">
    <source>
        <dbReference type="Proteomes" id="UP000037784"/>
    </source>
</evidence>